<feature type="coiled-coil region" evidence="1">
    <location>
        <begin position="448"/>
        <end position="485"/>
    </location>
</feature>
<evidence type="ECO:0000313" key="4">
    <source>
        <dbReference type="Proteomes" id="UP000632339"/>
    </source>
</evidence>
<feature type="domain" description="Peptidase S74" evidence="2">
    <location>
        <begin position="368"/>
        <end position="462"/>
    </location>
</feature>
<keyword evidence="4" id="KW-1185">Reference proteome</keyword>
<keyword evidence="1" id="KW-0175">Coiled coil</keyword>
<sequence>MKVKQLLTRTTGALGVTAGLLFAGSPLMAQVKIGDNPNTVNSSSILELESATKGLRLPRVELQSLSNPAPLAAHVLGMHVYNTTDNATLQAGEYYNDGTSWIALSSDIAFTYIDGINAPTGSCAAKTIYTDTLEASGTYGQQWRCINGSWVDYVSPTKTPFYAGTTTRDAGGNRSGLISRSGNVLLRRADNQGSTTLVQGGMVRLYRNASVAPAVGASIDFARNTANPALFRVGLRNDLNDSQGALAFQTNLAGTTSTRMLIGLNGQVGINTTNPLRVFHVNGKALFSNNNNDGALYFNGTADQDGILLDWDDNAKEAQIAVQTDGPNLALTKKAAPAGSVFVVFRANGDDLGQIRYNGTQTVYAVTSDSRLKENVKQTHYSIEDLMKIGVVDYNYKNNAAKTRTTGFIAQDLFKIFPDAVSKGGDDVKTNPWMVDYGKLTPLLVKAIQDQQKKIESLEAQLSEMNALKAEVASIKAMLGNAEQQKSGATTSK</sequence>
<accession>A0ABQ2HZM3</accession>
<dbReference type="RefSeq" id="WP_019942798.1">
    <property type="nucleotide sequence ID" value="NZ_BMLI01000001.1"/>
</dbReference>
<evidence type="ECO:0000256" key="1">
    <source>
        <dbReference type="SAM" id="Coils"/>
    </source>
</evidence>
<dbReference type="EMBL" id="BMLI01000001">
    <property type="protein sequence ID" value="GGM96295.1"/>
    <property type="molecule type" value="Genomic_DNA"/>
</dbReference>
<reference evidence="4" key="1">
    <citation type="journal article" date="2019" name="Int. J. Syst. Evol. Microbiol.">
        <title>The Global Catalogue of Microorganisms (GCM) 10K type strain sequencing project: providing services to taxonomists for standard genome sequencing and annotation.</title>
        <authorList>
            <consortium name="The Broad Institute Genomics Platform"/>
            <consortium name="The Broad Institute Genome Sequencing Center for Infectious Disease"/>
            <person name="Wu L."/>
            <person name="Ma J."/>
        </authorList>
    </citation>
    <scope>NUCLEOTIDE SEQUENCE [LARGE SCALE GENOMIC DNA]</scope>
    <source>
        <strain evidence="4">CGMCC 1.6375</strain>
    </source>
</reference>
<evidence type="ECO:0000259" key="2">
    <source>
        <dbReference type="PROSITE" id="PS51688"/>
    </source>
</evidence>
<dbReference type="PROSITE" id="PS51688">
    <property type="entry name" value="ICA"/>
    <property type="match status" value="1"/>
</dbReference>
<comment type="caution">
    <text evidence="3">The sequence shown here is derived from an EMBL/GenBank/DDBJ whole genome shotgun (WGS) entry which is preliminary data.</text>
</comment>
<dbReference type="Proteomes" id="UP000632339">
    <property type="component" value="Unassembled WGS sequence"/>
</dbReference>
<name>A0ABQ2HZM3_9BACT</name>
<organism evidence="3 4">
    <name type="scientific">Dyadobacter beijingensis</name>
    <dbReference type="NCBI Taxonomy" id="365489"/>
    <lineage>
        <taxon>Bacteria</taxon>
        <taxon>Pseudomonadati</taxon>
        <taxon>Bacteroidota</taxon>
        <taxon>Cytophagia</taxon>
        <taxon>Cytophagales</taxon>
        <taxon>Spirosomataceae</taxon>
        <taxon>Dyadobacter</taxon>
    </lineage>
</organism>
<evidence type="ECO:0000313" key="3">
    <source>
        <dbReference type="EMBL" id="GGM96295.1"/>
    </source>
</evidence>
<dbReference type="Pfam" id="PF13884">
    <property type="entry name" value="Peptidase_S74"/>
    <property type="match status" value="1"/>
</dbReference>
<proteinExistence type="predicted"/>
<dbReference type="InterPro" id="IPR030392">
    <property type="entry name" value="S74_ICA"/>
</dbReference>
<protein>
    <recommendedName>
        <fullName evidence="2">Peptidase S74 domain-containing protein</fullName>
    </recommendedName>
</protein>
<gene>
    <name evidence="3" type="ORF">GCM10010967_32350</name>
</gene>